<dbReference type="EMBL" id="CM046389">
    <property type="protein sequence ID" value="KAI8569228.1"/>
    <property type="molecule type" value="Genomic_DNA"/>
</dbReference>
<sequence>MPRSRDRRENLRPTSPLPPPHLAVRTTGNCQDSNLPSKQRQKGGTTWRRRRQRRTRARQRYKERERGGKKKEGEGEIERDQRREKRGNEIRTPPVPPSHWVRNPRREGGEGRGRTKRKRLRLCIIMAALPRDDLTRSSSSRRSFVSGSRESCASVSFPEAGKGQPDVLGRVMSRSERQDDEEKLRWAAIERLPTYDRLRKGILNRVLDDGKIMQSEVDVTKLGNQEKKLLMDSVLKTTEDNERFLQRLKDRTDR</sequence>
<organism evidence="1 2">
    <name type="scientific">Rhododendron molle</name>
    <name type="common">Chinese azalea</name>
    <name type="synonym">Azalea mollis</name>
    <dbReference type="NCBI Taxonomy" id="49168"/>
    <lineage>
        <taxon>Eukaryota</taxon>
        <taxon>Viridiplantae</taxon>
        <taxon>Streptophyta</taxon>
        <taxon>Embryophyta</taxon>
        <taxon>Tracheophyta</taxon>
        <taxon>Spermatophyta</taxon>
        <taxon>Magnoliopsida</taxon>
        <taxon>eudicotyledons</taxon>
        <taxon>Gunneridae</taxon>
        <taxon>Pentapetalae</taxon>
        <taxon>asterids</taxon>
        <taxon>Ericales</taxon>
        <taxon>Ericaceae</taxon>
        <taxon>Ericoideae</taxon>
        <taxon>Rhodoreae</taxon>
        <taxon>Rhododendron</taxon>
    </lineage>
</organism>
<name>A0ACC0PXG4_RHOML</name>
<reference evidence="1" key="1">
    <citation type="submission" date="2022-02" db="EMBL/GenBank/DDBJ databases">
        <title>Plant Genome Project.</title>
        <authorList>
            <person name="Zhang R.-G."/>
        </authorList>
    </citation>
    <scope>NUCLEOTIDE SEQUENCE</scope>
    <source>
        <strain evidence="1">AT1</strain>
    </source>
</reference>
<protein>
    <submittedName>
        <fullName evidence="1">Uncharacterized protein</fullName>
    </submittedName>
</protein>
<evidence type="ECO:0000313" key="2">
    <source>
        <dbReference type="Proteomes" id="UP001062846"/>
    </source>
</evidence>
<accession>A0ACC0PXG4</accession>
<keyword evidence="2" id="KW-1185">Reference proteome</keyword>
<comment type="caution">
    <text evidence="1">The sequence shown here is derived from an EMBL/GenBank/DDBJ whole genome shotgun (WGS) entry which is preliminary data.</text>
</comment>
<gene>
    <name evidence="1" type="ORF">RHMOL_Rhmol02G0261900</name>
</gene>
<evidence type="ECO:0000313" key="1">
    <source>
        <dbReference type="EMBL" id="KAI8569228.1"/>
    </source>
</evidence>
<dbReference type="Proteomes" id="UP001062846">
    <property type="component" value="Chromosome 2"/>
</dbReference>
<proteinExistence type="predicted"/>